<feature type="transmembrane region" description="Helical" evidence="6">
    <location>
        <begin position="52"/>
        <end position="71"/>
    </location>
</feature>
<protein>
    <recommendedName>
        <fullName evidence="5">BK channel</fullName>
    </recommendedName>
</protein>
<dbReference type="Pfam" id="PF00520">
    <property type="entry name" value="Ion_trans"/>
    <property type="match status" value="1"/>
</dbReference>
<dbReference type="PANTHER" id="PTHR43833">
    <property type="entry name" value="POTASSIUM CHANNEL PROTEIN 2-RELATED-RELATED"/>
    <property type="match status" value="1"/>
</dbReference>
<dbReference type="InterPro" id="IPR003148">
    <property type="entry name" value="RCK_N"/>
</dbReference>
<dbReference type="Gene3D" id="1.10.287.70">
    <property type="match status" value="1"/>
</dbReference>
<dbReference type="RefSeq" id="WP_006102898.1">
    <property type="nucleotide sequence ID" value="NZ_DS989856.1"/>
</dbReference>
<dbReference type="Gene3D" id="3.40.50.720">
    <property type="entry name" value="NAD(P)-binding Rossmann-like Domain"/>
    <property type="match status" value="1"/>
</dbReference>
<feature type="transmembrane region" description="Helical" evidence="6">
    <location>
        <begin position="125"/>
        <end position="153"/>
    </location>
</feature>
<dbReference type="PROSITE" id="PS51201">
    <property type="entry name" value="RCK_N"/>
    <property type="match status" value="1"/>
</dbReference>
<dbReference type="HOGENOM" id="CLU_574670_0_0_3"/>
<sequence>MPNKTLQARLDRFIHAPQTELALIVLILLSVILVIAEVTLDNNTQAYKLVYLTQELLTGIFIIELTIRYFAAKNKRRFFRHYWLDIIAVLPLLRAFRLLRVLRLLRLLRVGILLNQNLNRLGSTLATSIGVQIGVLLVVGLIILVGAIAIHLLEGFTNPDFASVKDSLWWSFFTLVSGEPIGGEPQTDAGRLVTLIVILGGLTMFAMFTGVVSAVMVQRLRTVMEIKHWELDELRDHIVICGWNRSGHLLIEQLQADPSLKHHPIVVVAEFIQTPERELKHVNRSQIYFYTGDYTTIDVLEAVGIYHTSRAILLADATHPRSDQDRDARTVLAALTIEKLHPGIYTCAQLLDGKNNVQLRVAGVEDVIVADELASHLMATSVRNWGSVDVLAELLTVQTGNQIYKISLPQQWNGISFWNAAQWLKEELDSILVAVERQTQGRRETLVNPAKDEQLMLGDRLVVIARHQPQIERVLKAKKQ</sequence>
<evidence type="ECO:0000256" key="4">
    <source>
        <dbReference type="ARBA" id="ARBA00023136"/>
    </source>
</evidence>
<dbReference type="GO" id="GO:0016020">
    <property type="term" value="C:membrane"/>
    <property type="evidence" value="ECO:0007669"/>
    <property type="project" value="UniProtKB-SubCell"/>
</dbReference>
<evidence type="ECO:0000256" key="6">
    <source>
        <dbReference type="SAM" id="Phobius"/>
    </source>
</evidence>
<evidence type="ECO:0000256" key="3">
    <source>
        <dbReference type="ARBA" id="ARBA00022989"/>
    </source>
</evidence>
<dbReference type="PANTHER" id="PTHR43833:SF9">
    <property type="entry name" value="POTASSIUM CHANNEL PROTEIN YUGO-RELATED"/>
    <property type="match status" value="1"/>
</dbReference>
<keyword evidence="2 6" id="KW-0812">Transmembrane</keyword>
<dbReference type="Gene3D" id="1.20.120.350">
    <property type="entry name" value="Voltage-gated potassium channels. Chain C"/>
    <property type="match status" value="1"/>
</dbReference>
<keyword evidence="4 6" id="KW-0472">Membrane</keyword>
<keyword evidence="9" id="KW-1185">Reference proteome</keyword>
<dbReference type="SUPFAM" id="SSF51735">
    <property type="entry name" value="NAD(P)-binding Rossmann-fold domains"/>
    <property type="match status" value="1"/>
</dbReference>
<dbReference type="InterPro" id="IPR027359">
    <property type="entry name" value="Volt_channel_dom_sf"/>
</dbReference>
<feature type="domain" description="RCK N-terminal" evidence="7">
    <location>
        <begin position="235"/>
        <end position="368"/>
    </location>
</feature>
<dbReference type="eggNOG" id="COG1226">
    <property type="taxonomic scope" value="Bacteria"/>
</dbReference>
<evidence type="ECO:0000313" key="9">
    <source>
        <dbReference type="Proteomes" id="UP000003835"/>
    </source>
</evidence>
<dbReference type="GO" id="GO:0006813">
    <property type="term" value="P:potassium ion transport"/>
    <property type="evidence" value="ECO:0007669"/>
    <property type="project" value="InterPro"/>
</dbReference>
<evidence type="ECO:0000256" key="2">
    <source>
        <dbReference type="ARBA" id="ARBA00022692"/>
    </source>
</evidence>
<name>B4VWQ3_9CYAN</name>
<keyword evidence="3 6" id="KW-1133">Transmembrane helix</keyword>
<feature type="transmembrane region" description="Helical" evidence="6">
    <location>
        <begin position="192"/>
        <end position="217"/>
    </location>
</feature>
<evidence type="ECO:0000313" key="8">
    <source>
        <dbReference type="EMBL" id="EDX73674.1"/>
    </source>
</evidence>
<dbReference type="Proteomes" id="UP000003835">
    <property type="component" value="Unassembled WGS sequence"/>
</dbReference>
<dbReference type="STRING" id="118168.MC7420_6722"/>
<feature type="transmembrane region" description="Helical" evidence="6">
    <location>
        <begin position="21"/>
        <end position="40"/>
    </location>
</feature>
<dbReference type="InterPro" id="IPR036291">
    <property type="entry name" value="NAD(P)-bd_dom_sf"/>
</dbReference>
<dbReference type="OrthoDB" id="9799090at2"/>
<dbReference type="InterPro" id="IPR050721">
    <property type="entry name" value="Trk_Ktr_HKT_K-transport"/>
</dbReference>
<organism evidence="8 9">
    <name type="scientific">Coleofasciculus chthonoplastes PCC 7420</name>
    <dbReference type="NCBI Taxonomy" id="118168"/>
    <lineage>
        <taxon>Bacteria</taxon>
        <taxon>Bacillati</taxon>
        <taxon>Cyanobacteriota</taxon>
        <taxon>Cyanophyceae</taxon>
        <taxon>Coleofasciculales</taxon>
        <taxon>Coleofasciculaceae</taxon>
        <taxon>Coleofasciculus</taxon>
    </lineage>
</organism>
<evidence type="ECO:0000256" key="1">
    <source>
        <dbReference type="ARBA" id="ARBA00004141"/>
    </source>
</evidence>
<dbReference type="SUPFAM" id="SSF81324">
    <property type="entry name" value="Voltage-gated potassium channels"/>
    <property type="match status" value="1"/>
</dbReference>
<evidence type="ECO:0000256" key="5">
    <source>
        <dbReference type="ARBA" id="ARBA00029579"/>
    </source>
</evidence>
<dbReference type="Pfam" id="PF22614">
    <property type="entry name" value="Slo-like_RCK"/>
    <property type="match status" value="1"/>
</dbReference>
<comment type="subcellular location">
    <subcellularLocation>
        <location evidence="1">Membrane</location>
        <topology evidence="1">Multi-pass membrane protein</topology>
    </subcellularLocation>
</comment>
<gene>
    <name evidence="8" type="ORF">MC7420_6722</name>
</gene>
<evidence type="ECO:0000259" key="7">
    <source>
        <dbReference type="PROSITE" id="PS51201"/>
    </source>
</evidence>
<dbReference type="GO" id="GO:0005216">
    <property type="term" value="F:monoatomic ion channel activity"/>
    <property type="evidence" value="ECO:0007669"/>
    <property type="project" value="InterPro"/>
</dbReference>
<reference evidence="8 9" key="1">
    <citation type="submission" date="2008-07" db="EMBL/GenBank/DDBJ databases">
        <authorList>
            <person name="Tandeau de Marsac N."/>
            <person name="Ferriera S."/>
            <person name="Johnson J."/>
            <person name="Kravitz S."/>
            <person name="Beeson K."/>
            <person name="Sutton G."/>
            <person name="Rogers Y.-H."/>
            <person name="Friedman R."/>
            <person name="Frazier M."/>
            <person name="Venter J.C."/>
        </authorList>
    </citation>
    <scope>NUCLEOTIDE SEQUENCE [LARGE SCALE GENOMIC DNA]</scope>
    <source>
        <strain evidence="8 9">PCC 7420</strain>
    </source>
</reference>
<proteinExistence type="predicted"/>
<dbReference type="AlphaFoldDB" id="B4VWQ3"/>
<accession>B4VWQ3</accession>
<dbReference type="EMBL" id="DS989856">
    <property type="protein sequence ID" value="EDX73674.1"/>
    <property type="molecule type" value="Genomic_DNA"/>
</dbReference>
<dbReference type="InterPro" id="IPR005821">
    <property type="entry name" value="Ion_trans_dom"/>
</dbReference>